<dbReference type="RefSeq" id="WP_348739309.1">
    <property type="nucleotide sequence ID" value="NZ_CAXJRC010000041.1"/>
</dbReference>
<proteinExistence type="predicted"/>
<dbReference type="EMBL" id="CAXJRC010000041">
    <property type="protein sequence ID" value="CAL2107716.1"/>
    <property type="molecule type" value="Genomic_DNA"/>
</dbReference>
<dbReference type="CDD" id="cd07177">
    <property type="entry name" value="terB_like"/>
    <property type="match status" value="1"/>
</dbReference>
<name>A0ABP1FD93_9FLAO</name>
<accession>A0ABP1FD93</accession>
<reference evidence="1 2" key="1">
    <citation type="submission" date="2024-05" db="EMBL/GenBank/DDBJ databases">
        <authorList>
            <person name="Duchaud E."/>
        </authorList>
    </citation>
    <scope>NUCLEOTIDE SEQUENCE [LARGE SCALE GENOMIC DNA]</scope>
    <source>
        <strain evidence="1">Ena-SAMPLE-TAB-13-05-2024-13:56:06:370-140305</strain>
    </source>
</reference>
<organism evidence="1 2">
    <name type="scientific">Tenacibaculum vairaonense</name>
    <dbReference type="NCBI Taxonomy" id="3137860"/>
    <lineage>
        <taxon>Bacteria</taxon>
        <taxon>Pseudomonadati</taxon>
        <taxon>Bacteroidota</taxon>
        <taxon>Flavobacteriia</taxon>
        <taxon>Flavobacteriales</taxon>
        <taxon>Flavobacteriaceae</taxon>
        <taxon>Tenacibaculum</taxon>
    </lineage>
</organism>
<evidence type="ECO:0000313" key="1">
    <source>
        <dbReference type="EMBL" id="CAL2107716.1"/>
    </source>
</evidence>
<dbReference type="SUPFAM" id="SSF158682">
    <property type="entry name" value="TerB-like"/>
    <property type="match status" value="1"/>
</dbReference>
<comment type="caution">
    <text evidence="1">The sequence shown here is derived from an EMBL/GenBank/DDBJ whole genome shotgun (WGS) entry which is preliminary data.</text>
</comment>
<dbReference type="Gene3D" id="1.10.3680.10">
    <property type="entry name" value="TerB-like"/>
    <property type="match status" value="1"/>
</dbReference>
<dbReference type="Proteomes" id="UP001497602">
    <property type="component" value="Unassembled WGS sequence"/>
</dbReference>
<evidence type="ECO:0000313" key="2">
    <source>
        <dbReference type="Proteomes" id="UP001497602"/>
    </source>
</evidence>
<sequence length="126" mass="14983">MKSAHKLFESFGELLYVVAMADGSIQKEEMEVIEKRLADHKWGDDIKWSFNYEVNKQNDVNKLYKKVIAYCEDHGPDEEYEFLLDVLEEVSRSSNGIVKEEREVMDNFTNDLIKKFREDIERINKR</sequence>
<gene>
    <name evidence="1" type="ORF">T190115A13A_40238</name>
</gene>
<protein>
    <submittedName>
        <fullName evidence="1">TerB family tellurite resistance protein</fullName>
    </submittedName>
</protein>
<dbReference type="InterPro" id="IPR029024">
    <property type="entry name" value="TerB-like"/>
</dbReference>
<keyword evidence="2" id="KW-1185">Reference proteome</keyword>